<proteinExistence type="predicted"/>
<dbReference type="PROSITE" id="PS50158">
    <property type="entry name" value="ZF_CCHC"/>
    <property type="match status" value="1"/>
</dbReference>
<evidence type="ECO:0000256" key="1">
    <source>
        <dbReference type="PROSITE-ProRule" id="PRU00047"/>
    </source>
</evidence>
<evidence type="ECO:0000259" key="3">
    <source>
        <dbReference type="PROSITE" id="PS50158"/>
    </source>
</evidence>
<evidence type="ECO:0000256" key="2">
    <source>
        <dbReference type="SAM" id="MobiDB-lite"/>
    </source>
</evidence>
<keyword evidence="1" id="KW-0479">Metal-binding</keyword>
<accession>A0A8X7CBC7</accession>
<gene>
    <name evidence="4" type="ORF">TNIN_166521</name>
</gene>
<dbReference type="AlphaFoldDB" id="A0A8X7CBC7"/>
<comment type="caution">
    <text evidence="4">The sequence shown here is derived from an EMBL/GenBank/DDBJ whole genome shotgun (WGS) entry which is preliminary data.</text>
</comment>
<evidence type="ECO:0000313" key="5">
    <source>
        <dbReference type="Proteomes" id="UP000886998"/>
    </source>
</evidence>
<dbReference type="InterPro" id="IPR001878">
    <property type="entry name" value="Znf_CCHC"/>
</dbReference>
<dbReference type="GO" id="GO:0003676">
    <property type="term" value="F:nucleic acid binding"/>
    <property type="evidence" value="ECO:0007669"/>
    <property type="project" value="InterPro"/>
</dbReference>
<name>A0A8X7CBC7_9ARAC</name>
<keyword evidence="5" id="KW-1185">Reference proteome</keyword>
<organism evidence="4 5">
    <name type="scientific">Trichonephila inaurata madagascariensis</name>
    <dbReference type="NCBI Taxonomy" id="2747483"/>
    <lineage>
        <taxon>Eukaryota</taxon>
        <taxon>Metazoa</taxon>
        <taxon>Ecdysozoa</taxon>
        <taxon>Arthropoda</taxon>
        <taxon>Chelicerata</taxon>
        <taxon>Arachnida</taxon>
        <taxon>Araneae</taxon>
        <taxon>Araneomorphae</taxon>
        <taxon>Entelegynae</taxon>
        <taxon>Araneoidea</taxon>
        <taxon>Nephilidae</taxon>
        <taxon>Trichonephila</taxon>
        <taxon>Trichonephila inaurata</taxon>
    </lineage>
</organism>
<dbReference type="Proteomes" id="UP000886998">
    <property type="component" value="Unassembled WGS sequence"/>
</dbReference>
<dbReference type="OrthoDB" id="6431693at2759"/>
<protein>
    <recommendedName>
        <fullName evidence="3">CCHC-type domain-containing protein</fullName>
    </recommendedName>
</protein>
<feature type="region of interest" description="Disordered" evidence="2">
    <location>
        <begin position="1"/>
        <end position="51"/>
    </location>
</feature>
<keyword evidence="1" id="KW-0862">Zinc</keyword>
<evidence type="ECO:0000313" key="4">
    <source>
        <dbReference type="EMBL" id="GFY58639.1"/>
    </source>
</evidence>
<reference evidence="4" key="1">
    <citation type="submission" date="2020-08" db="EMBL/GenBank/DDBJ databases">
        <title>Multicomponent nature underlies the extraordinary mechanical properties of spider dragline silk.</title>
        <authorList>
            <person name="Kono N."/>
            <person name="Nakamura H."/>
            <person name="Mori M."/>
            <person name="Yoshida Y."/>
            <person name="Ohtoshi R."/>
            <person name="Malay A.D."/>
            <person name="Moran D.A.P."/>
            <person name="Tomita M."/>
            <person name="Numata K."/>
            <person name="Arakawa K."/>
        </authorList>
    </citation>
    <scope>NUCLEOTIDE SEQUENCE</scope>
</reference>
<feature type="compositionally biased region" description="Basic and acidic residues" evidence="2">
    <location>
        <begin position="29"/>
        <end position="43"/>
    </location>
</feature>
<dbReference type="GO" id="GO:0008270">
    <property type="term" value="F:zinc ion binding"/>
    <property type="evidence" value="ECO:0007669"/>
    <property type="project" value="UniProtKB-KW"/>
</dbReference>
<sequence length="71" mass="8272">MTPLTREKPAPLPYRTKGLVKVPGDQGQDLDKKTDQQDTERKTGHWRTSNNVPPCFHCERPGHLTRYCRKR</sequence>
<feature type="domain" description="CCHC-type" evidence="3">
    <location>
        <begin position="55"/>
        <end position="70"/>
    </location>
</feature>
<dbReference type="EMBL" id="BMAV01012189">
    <property type="protein sequence ID" value="GFY58639.1"/>
    <property type="molecule type" value="Genomic_DNA"/>
</dbReference>
<keyword evidence="1" id="KW-0863">Zinc-finger</keyword>